<name>A0AA88CJH7_FICCA</name>
<dbReference type="AlphaFoldDB" id="A0AA88CJH7"/>
<evidence type="ECO:0000313" key="3">
    <source>
        <dbReference type="Proteomes" id="UP001187192"/>
    </source>
</evidence>
<accession>A0AA88CJH7</accession>
<comment type="caution">
    <text evidence="2">The sequence shown here is derived from an EMBL/GenBank/DDBJ whole genome shotgun (WGS) entry which is preliminary data.</text>
</comment>
<feature type="region of interest" description="Disordered" evidence="1">
    <location>
        <begin position="25"/>
        <end position="49"/>
    </location>
</feature>
<keyword evidence="3" id="KW-1185">Reference proteome</keyword>
<dbReference type="EMBL" id="BTGU01008753">
    <property type="protein sequence ID" value="GMN18746.1"/>
    <property type="molecule type" value="Genomic_DNA"/>
</dbReference>
<dbReference type="Proteomes" id="UP001187192">
    <property type="component" value="Unassembled WGS sequence"/>
</dbReference>
<proteinExistence type="predicted"/>
<protein>
    <submittedName>
        <fullName evidence="2">Uncharacterized protein</fullName>
    </submittedName>
</protein>
<organism evidence="2 3">
    <name type="scientific">Ficus carica</name>
    <name type="common">Common fig</name>
    <dbReference type="NCBI Taxonomy" id="3494"/>
    <lineage>
        <taxon>Eukaryota</taxon>
        <taxon>Viridiplantae</taxon>
        <taxon>Streptophyta</taxon>
        <taxon>Embryophyta</taxon>
        <taxon>Tracheophyta</taxon>
        <taxon>Spermatophyta</taxon>
        <taxon>Magnoliopsida</taxon>
        <taxon>eudicotyledons</taxon>
        <taxon>Gunneridae</taxon>
        <taxon>Pentapetalae</taxon>
        <taxon>rosids</taxon>
        <taxon>fabids</taxon>
        <taxon>Rosales</taxon>
        <taxon>Moraceae</taxon>
        <taxon>Ficeae</taxon>
        <taxon>Ficus</taxon>
    </lineage>
</organism>
<gene>
    <name evidence="2" type="ORF">TIFTF001_050839</name>
</gene>
<reference evidence="2" key="1">
    <citation type="submission" date="2023-07" db="EMBL/GenBank/DDBJ databases">
        <title>draft genome sequence of fig (Ficus carica).</title>
        <authorList>
            <person name="Takahashi T."/>
            <person name="Nishimura K."/>
        </authorList>
    </citation>
    <scope>NUCLEOTIDE SEQUENCE</scope>
</reference>
<feature type="non-terminal residue" evidence="2">
    <location>
        <position position="1"/>
    </location>
</feature>
<sequence length="49" mass="5365">VSNLLATCDTRWWNVAEQTVKVLDRSLHGRSNQPPPPLSPATVKSPEAP</sequence>
<evidence type="ECO:0000313" key="2">
    <source>
        <dbReference type="EMBL" id="GMN18746.1"/>
    </source>
</evidence>
<evidence type="ECO:0000256" key="1">
    <source>
        <dbReference type="SAM" id="MobiDB-lite"/>
    </source>
</evidence>